<organism evidence="1 2">
    <name type="scientific">Citrus unshiu</name>
    <name type="common">Satsuma mandarin</name>
    <name type="synonym">Citrus nobilis var. unshiu</name>
    <dbReference type="NCBI Taxonomy" id="55188"/>
    <lineage>
        <taxon>Eukaryota</taxon>
        <taxon>Viridiplantae</taxon>
        <taxon>Streptophyta</taxon>
        <taxon>Embryophyta</taxon>
        <taxon>Tracheophyta</taxon>
        <taxon>Spermatophyta</taxon>
        <taxon>Magnoliopsida</taxon>
        <taxon>eudicotyledons</taxon>
        <taxon>Gunneridae</taxon>
        <taxon>Pentapetalae</taxon>
        <taxon>rosids</taxon>
        <taxon>malvids</taxon>
        <taxon>Sapindales</taxon>
        <taxon>Rutaceae</taxon>
        <taxon>Aurantioideae</taxon>
        <taxon>Citrus</taxon>
    </lineage>
</organism>
<gene>
    <name evidence="1" type="ORF">CUMW_183020</name>
</gene>
<keyword evidence="2" id="KW-1185">Reference proteome</keyword>
<proteinExistence type="predicted"/>
<protein>
    <submittedName>
        <fullName evidence="1">Uncharacterized protein</fullName>
    </submittedName>
</protein>
<accession>A0A2H5PZV8</accession>
<evidence type="ECO:0000313" key="2">
    <source>
        <dbReference type="Proteomes" id="UP000236630"/>
    </source>
</evidence>
<dbReference type="EMBL" id="BDQV01000171">
    <property type="protein sequence ID" value="GAY57909.1"/>
    <property type="molecule type" value="Genomic_DNA"/>
</dbReference>
<dbReference type="Proteomes" id="UP000236630">
    <property type="component" value="Unassembled WGS sequence"/>
</dbReference>
<dbReference type="AlphaFoldDB" id="A0A2H5PZV8"/>
<comment type="caution">
    <text evidence="1">The sequence shown here is derived from an EMBL/GenBank/DDBJ whole genome shotgun (WGS) entry which is preliminary data.</text>
</comment>
<sequence length="186" mass="21572">MASKPGILTEWPWKPLGSYKHVVLAPWAMHSIYCFIGSRKSERDYAYFLIFPFLLLRMLHDQIWISLSRYRTAKRNNRIVDKAIEFDQVDRERNWDDQIVPHANSSKLFKPAFLEKRWCDSYDSGAYGSGRVSLLLVPQSTAPPLSLLSLPFSSPFFNCHRAHYFSVQTGLVSAEFQQLYAPHLLT</sequence>
<name>A0A2H5PZV8_CITUN</name>
<evidence type="ECO:0000313" key="1">
    <source>
        <dbReference type="EMBL" id="GAY57909.1"/>
    </source>
</evidence>
<reference evidence="1 2" key="1">
    <citation type="journal article" date="2017" name="Front. Genet.">
        <title>Draft sequencing of the heterozygous diploid genome of Satsuma (Citrus unshiu Marc.) using a hybrid assembly approach.</title>
        <authorList>
            <person name="Shimizu T."/>
            <person name="Tanizawa Y."/>
            <person name="Mochizuki T."/>
            <person name="Nagasaki H."/>
            <person name="Yoshioka T."/>
            <person name="Toyoda A."/>
            <person name="Fujiyama A."/>
            <person name="Kaminuma E."/>
            <person name="Nakamura Y."/>
        </authorList>
    </citation>
    <scope>NUCLEOTIDE SEQUENCE [LARGE SCALE GENOMIC DNA]</scope>
    <source>
        <strain evidence="2">cv. Miyagawa wase</strain>
    </source>
</reference>